<dbReference type="RefSeq" id="WP_260643557.1">
    <property type="nucleotide sequence ID" value="NZ_CP104003.1"/>
</dbReference>
<dbReference type="EMBL" id="CP104003">
    <property type="protein sequence ID" value="UWM56443.1"/>
    <property type="molecule type" value="Genomic_DNA"/>
</dbReference>
<sequence length="292" mass="29862">MNYPSREMVWVAVVTAVGYAGLALAGDTLPVPGFLSVAAGVVLPLALLFGPSVGWGAAAGVVATAVLRGSLAPTTLAVAASVLVLATLGPRLWGAVPRLSSGRPPTDRSARVLLEYAVVAVVAVATATAVVGWGYELLGAAPFHVVALPTALTLAATTLVVGPPTLLGGARFADRLPLRRPPARDPSRAVALGTVLVPLWFVAGVVVSLGFRVAQALATTTFTSRGLDWLVPMLDPALVGHGGRRVQVLLGAVALCLVTVLVTRPGAERPAERETSAGTETEKTARRGVTDR</sequence>
<evidence type="ECO:0000256" key="1">
    <source>
        <dbReference type="SAM" id="MobiDB-lite"/>
    </source>
</evidence>
<reference evidence="3" key="1">
    <citation type="submission" date="2022-09" db="EMBL/GenBank/DDBJ databases">
        <title>Diverse halophilic archaea isolated from saline environments.</title>
        <authorList>
            <person name="Cui H.-L."/>
        </authorList>
    </citation>
    <scope>NUCLEOTIDE SEQUENCE</scope>
    <source>
        <strain evidence="3">ZS-35-S2</strain>
    </source>
</reference>
<feature type="transmembrane region" description="Helical" evidence="2">
    <location>
        <begin position="141"/>
        <end position="168"/>
    </location>
</feature>
<keyword evidence="2" id="KW-0812">Transmembrane</keyword>
<keyword evidence="2" id="KW-1133">Transmembrane helix</keyword>
<keyword evidence="2" id="KW-0472">Membrane</keyword>
<keyword evidence="4" id="KW-1185">Reference proteome</keyword>
<evidence type="ECO:0000256" key="2">
    <source>
        <dbReference type="SAM" id="Phobius"/>
    </source>
</evidence>
<accession>A0A9E7R6Y2</accession>
<feature type="transmembrane region" description="Helical" evidence="2">
    <location>
        <begin position="41"/>
        <end position="67"/>
    </location>
</feature>
<dbReference type="GeneID" id="74942585"/>
<feature type="transmembrane region" description="Helical" evidence="2">
    <location>
        <begin position="113"/>
        <end position="135"/>
    </location>
</feature>
<protein>
    <submittedName>
        <fullName evidence="3">Uncharacterized protein</fullName>
    </submittedName>
</protein>
<dbReference type="Proteomes" id="UP001057580">
    <property type="component" value="Chromosome"/>
</dbReference>
<evidence type="ECO:0000313" key="3">
    <source>
        <dbReference type="EMBL" id="UWM56443.1"/>
    </source>
</evidence>
<gene>
    <name evidence="3" type="ORF">N0B31_09145</name>
</gene>
<feature type="transmembrane region" description="Helical" evidence="2">
    <location>
        <begin position="189"/>
        <end position="211"/>
    </location>
</feature>
<dbReference type="KEGG" id="ssai:N0B31_09145"/>
<name>A0A9E7R6Y2_9EURY</name>
<dbReference type="AlphaFoldDB" id="A0A9E7R6Y2"/>
<evidence type="ECO:0000313" key="4">
    <source>
        <dbReference type="Proteomes" id="UP001057580"/>
    </source>
</evidence>
<proteinExistence type="predicted"/>
<organism evidence="3 4">
    <name type="scientific">Salinirubellus salinus</name>
    <dbReference type="NCBI Taxonomy" id="1364945"/>
    <lineage>
        <taxon>Archaea</taxon>
        <taxon>Methanobacteriati</taxon>
        <taxon>Methanobacteriota</taxon>
        <taxon>Stenosarchaea group</taxon>
        <taxon>Halobacteria</taxon>
        <taxon>Halobacteriales</taxon>
        <taxon>Natronomonadaceae</taxon>
        <taxon>Salinirubellus</taxon>
    </lineage>
</organism>
<feature type="region of interest" description="Disordered" evidence="1">
    <location>
        <begin position="268"/>
        <end position="292"/>
    </location>
</feature>